<dbReference type="SMART" id="SM00513">
    <property type="entry name" value="SAP"/>
    <property type="match status" value="1"/>
</dbReference>
<dbReference type="SUPFAM" id="SSF68906">
    <property type="entry name" value="SAP domain"/>
    <property type="match status" value="1"/>
</dbReference>
<dbReference type="Pfam" id="PF01170">
    <property type="entry name" value="UPF0020"/>
    <property type="match status" value="1"/>
</dbReference>
<keyword evidence="3" id="KW-0694">RNA-binding</keyword>
<feature type="domain" description="SAP" evidence="4">
    <location>
        <begin position="386"/>
        <end position="420"/>
    </location>
</feature>
<dbReference type="PROSITE" id="PS51165">
    <property type="entry name" value="THUMP"/>
    <property type="match status" value="1"/>
</dbReference>
<dbReference type="InterPro" id="IPR029063">
    <property type="entry name" value="SAM-dependent_MTases_sf"/>
</dbReference>
<keyword evidence="1 6" id="KW-0489">Methyltransferase</keyword>
<evidence type="ECO:0000313" key="6">
    <source>
        <dbReference type="EMBL" id="KOO31605.1"/>
    </source>
</evidence>
<keyword evidence="2 6" id="KW-0808">Transferase</keyword>
<comment type="caution">
    <text evidence="6">The sequence shown here is derived from an EMBL/GenBank/DDBJ whole genome shotgun (WGS) entry which is preliminary data.</text>
</comment>
<dbReference type="Gene3D" id="3.40.50.150">
    <property type="entry name" value="Vaccinia Virus protein VP39"/>
    <property type="match status" value="1"/>
</dbReference>
<evidence type="ECO:0000259" key="5">
    <source>
        <dbReference type="PROSITE" id="PS51165"/>
    </source>
</evidence>
<dbReference type="SMART" id="SM00981">
    <property type="entry name" value="THUMP"/>
    <property type="match status" value="1"/>
</dbReference>
<name>A0A0M0JYH3_9EUKA</name>
<dbReference type="InterPro" id="IPR004114">
    <property type="entry name" value="THUMP_dom"/>
</dbReference>
<dbReference type="InterPro" id="IPR053943">
    <property type="entry name" value="RlmKL-like_Mtase_CS"/>
</dbReference>
<evidence type="ECO:0000313" key="7">
    <source>
        <dbReference type="Proteomes" id="UP000037460"/>
    </source>
</evidence>
<dbReference type="OrthoDB" id="416496at2759"/>
<dbReference type="GO" id="GO:0003723">
    <property type="term" value="F:RNA binding"/>
    <property type="evidence" value="ECO:0007669"/>
    <property type="project" value="UniProtKB-UniRule"/>
</dbReference>
<dbReference type="Gene3D" id="1.10.720.30">
    <property type="entry name" value="SAP domain"/>
    <property type="match status" value="1"/>
</dbReference>
<gene>
    <name evidence="6" type="ORF">Ctob_008495</name>
</gene>
<keyword evidence="7" id="KW-1185">Reference proteome</keyword>
<dbReference type="Gene3D" id="3.30.2130.30">
    <property type="match status" value="1"/>
</dbReference>
<dbReference type="GO" id="GO:0043527">
    <property type="term" value="C:tRNA methyltransferase complex"/>
    <property type="evidence" value="ECO:0007669"/>
    <property type="project" value="UniProtKB-ARBA"/>
</dbReference>
<evidence type="ECO:0000259" key="4">
    <source>
        <dbReference type="PROSITE" id="PS50800"/>
    </source>
</evidence>
<dbReference type="InterPro" id="IPR000241">
    <property type="entry name" value="RlmKL-like_Mtase"/>
</dbReference>
<dbReference type="Pfam" id="PF02926">
    <property type="entry name" value="THUMP"/>
    <property type="match status" value="1"/>
</dbReference>
<dbReference type="Proteomes" id="UP000037460">
    <property type="component" value="Unassembled WGS sequence"/>
</dbReference>
<reference evidence="7" key="1">
    <citation type="journal article" date="2015" name="PLoS Genet.">
        <title>Genome Sequence and Transcriptome Analyses of Chrysochromulina tobin: Metabolic Tools for Enhanced Algal Fitness in the Prominent Order Prymnesiales (Haptophyceae).</title>
        <authorList>
            <person name="Hovde B.T."/>
            <person name="Deodato C.R."/>
            <person name="Hunsperger H.M."/>
            <person name="Ryken S.A."/>
            <person name="Yost W."/>
            <person name="Jha R.K."/>
            <person name="Patterson J."/>
            <person name="Monnat R.J. Jr."/>
            <person name="Barlow S.B."/>
            <person name="Starkenburg S.R."/>
            <person name="Cattolico R.A."/>
        </authorList>
    </citation>
    <scope>NUCLEOTIDE SEQUENCE</scope>
    <source>
        <strain evidence="7">CCMP291</strain>
    </source>
</reference>
<dbReference type="AlphaFoldDB" id="A0A0M0JYH3"/>
<proteinExistence type="predicted"/>
<organism evidence="6 7">
    <name type="scientific">Chrysochromulina tobinii</name>
    <dbReference type="NCBI Taxonomy" id="1460289"/>
    <lineage>
        <taxon>Eukaryota</taxon>
        <taxon>Haptista</taxon>
        <taxon>Haptophyta</taxon>
        <taxon>Prymnesiophyceae</taxon>
        <taxon>Prymnesiales</taxon>
        <taxon>Chrysochromulinaceae</taxon>
        <taxon>Chrysochromulina</taxon>
    </lineage>
</organism>
<dbReference type="Pfam" id="PF02037">
    <property type="entry name" value="SAP"/>
    <property type="match status" value="1"/>
</dbReference>
<dbReference type="GO" id="GO:0032259">
    <property type="term" value="P:methylation"/>
    <property type="evidence" value="ECO:0007669"/>
    <property type="project" value="UniProtKB-KW"/>
</dbReference>
<dbReference type="InterPro" id="IPR003034">
    <property type="entry name" value="SAP_dom"/>
</dbReference>
<protein>
    <submittedName>
        <fullName evidence="6">Rrna (Guanine-n-)-methyltransferase</fullName>
    </submittedName>
</protein>
<dbReference type="PANTHER" id="PTHR47313:SF1">
    <property type="entry name" value="RIBOSOMAL RNA LARGE SUBUNIT METHYLTRANSFERASE K_L"/>
    <property type="match status" value="1"/>
</dbReference>
<dbReference type="InterPro" id="IPR036361">
    <property type="entry name" value="SAP_dom_sf"/>
</dbReference>
<accession>A0A0M0JYH3</accession>
<dbReference type="PANTHER" id="PTHR47313">
    <property type="entry name" value="RIBOSOMAL RNA LARGE SUBUNIT METHYLTRANSFERASE K/L"/>
    <property type="match status" value="1"/>
</dbReference>
<dbReference type="CDD" id="cd11715">
    <property type="entry name" value="THUMP_AdoMetMT"/>
    <property type="match status" value="1"/>
</dbReference>
<dbReference type="PROSITE" id="PS50800">
    <property type="entry name" value="SAP"/>
    <property type="match status" value="1"/>
</dbReference>
<sequence length="476" mass="50156">MDNGADSAGGATTEAVLSASQDGRVLLYAQGAAPSTLLSFAEATSTATLHPYAPLLAVSVGERRYPLLSLDDEAAEEVEGAAGEGGAQRHANGLTIWQLGGSGESGLAHSHFTALTVKNAVCDALRERHGWRPSVDPEDADLPLFLYVHNGEASLYRVLSGGASMHKRGYRAGQAVHAAALRETLAAAMLLHAEYAPSAQVLCDPMCGSGTIPIEAALIATDTAPGLLRPPPALTRWPDTSPSTWRSLTAEAREARRPRAPCAILANDLIRGNLALAERAASAAGVATSISFSAADAAAYQPPDAPQLVLTNPPWDIRLEGGEEAWRSLGQFLRRECGGARAWVLSGNKELTQHLHMRASSRLRIENAGSSLALISYDVLRPPPSFESLTVTELKAKLKAFGMPVSGVKAVLVQRLQQLQPNQPEASDAPKLAAAVAQMRTPRAAAGPPKKREALTKVDATGRGGEALESIFKSLY</sequence>
<evidence type="ECO:0000256" key="1">
    <source>
        <dbReference type="ARBA" id="ARBA00022603"/>
    </source>
</evidence>
<dbReference type="EMBL" id="JWZX01001978">
    <property type="protein sequence ID" value="KOO31605.1"/>
    <property type="molecule type" value="Genomic_DNA"/>
</dbReference>
<evidence type="ECO:0000256" key="3">
    <source>
        <dbReference type="PROSITE-ProRule" id="PRU00529"/>
    </source>
</evidence>
<evidence type="ECO:0000256" key="2">
    <source>
        <dbReference type="ARBA" id="ARBA00022679"/>
    </source>
</evidence>
<dbReference type="GO" id="GO:0008173">
    <property type="term" value="F:RNA methyltransferase activity"/>
    <property type="evidence" value="ECO:0007669"/>
    <property type="project" value="UniProtKB-ARBA"/>
</dbReference>
<dbReference type="PROSITE" id="PS01261">
    <property type="entry name" value="UPF0020"/>
    <property type="match status" value="1"/>
</dbReference>
<dbReference type="SUPFAM" id="SSF53335">
    <property type="entry name" value="S-adenosyl-L-methionine-dependent methyltransferases"/>
    <property type="match status" value="1"/>
</dbReference>
<feature type="domain" description="THUMP" evidence="5">
    <location>
        <begin position="1"/>
        <end position="159"/>
    </location>
</feature>